<dbReference type="Gene3D" id="3.40.390.10">
    <property type="entry name" value="Collagenase (Catalytic Domain)"/>
    <property type="match status" value="1"/>
</dbReference>
<dbReference type="InterPro" id="IPR024079">
    <property type="entry name" value="MetalloPept_cat_dom_sf"/>
</dbReference>
<feature type="domain" description="Dockerin" evidence="2">
    <location>
        <begin position="577"/>
        <end position="646"/>
    </location>
</feature>
<dbReference type="SUPFAM" id="SSF55486">
    <property type="entry name" value="Metalloproteases ('zincins'), catalytic domain"/>
    <property type="match status" value="1"/>
</dbReference>
<dbReference type="PROSITE" id="PS51766">
    <property type="entry name" value="DOCKERIN"/>
    <property type="match status" value="1"/>
</dbReference>
<accession>A0A4R1HK69</accession>
<evidence type="ECO:0000313" key="4">
    <source>
        <dbReference type="Proteomes" id="UP000295707"/>
    </source>
</evidence>
<gene>
    <name evidence="3" type="ORF">DFR30_0867</name>
</gene>
<sequence length="646" mass="66514">MKNLEVIKSGIVAIFLCLCSLNAQATQIIISNLDGAGEGFNDPTAISPAGGNPGTTLGQQRLNVFEQAAKIWEAVVDSSVDIVIDAQFNPLSCTSTQAVLGSAGTTTIHGNFRFTPVRDTWYAAALANSLSGQDKNASTAEITATFNSSIDNNNGCLNGTNWYYGLDGNRPAGTIELLSVVLHEIGHGLGFQTYVDLASGAKFSGQNDIFMLNLEDHSIGQTWDQLTDAGRLASATDTNDLHWTGPDVTAQAANYTSGAGLGHVEMYAPAALSGGSSVSHFSNALTPNELMEPIDTGPKSGPGLALQLMTDIGWSAFPDAVPVIAQLGDQSAMDGETIPVTVLVLDNDTPLSSLSLTAVSSNSAIVAPAGLAFSGSGRQRTLSVTPETGSSGSVTITVTVSDATGSASESFQLNVTLNNSPVVTITSPANNAMFLDTDLVSLQADASDIEDGDVSASLTWSSNISGALGGGSPLAATLVEGTHTITATATDSLGRTGSASLTITSYGNSDTDVDGLPDNWEFSNFGTLAETGSGDFDSDGLLNVDEFVIGTLPTVQDTDGDGLTDGDEVNVYGLDPNVSDKGDIGPRNNPDGLYNAGDVVVMTRLVTGVISPTALELALADINNDNFLNVADLLLLQKAVLVGTTP</sequence>
<comment type="caution">
    <text evidence="3">The sequence shown here is derived from an EMBL/GenBank/DDBJ whole genome shotgun (WGS) entry which is preliminary data.</text>
</comment>
<protein>
    <recommendedName>
        <fullName evidence="2">Dockerin domain-containing protein</fullName>
    </recommendedName>
</protein>
<dbReference type="GO" id="GO:0008237">
    <property type="term" value="F:metallopeptidase activity"/>
    <property type="evidence" value="ECO:0007669"/>
    <property type="project" value="InterPro"/>
</dbReference>
<evidence type="ECO:0000313" key="3">
    <source>
        <dbReference type="EMBL" id="TCK17632.1"/>
    </source>
</evidence>
<evidence type="ECO:0000259" key="2">
    <source>
        <dbReference type="PROSITE" id="PS51766"/>
    </source>
</evidence>
<dbReference type="InterPro" id="IPR013783">
    <property type="entry name" value="Ig-like_fold"/>
</dbReference>
<dbReference type="RefSeq" id="WP_132971495.1">
    <property type="nucleotide sequence ID" value="NZ_SMFX01000001.1"/>
</dbReference>
<name>A0A4R1HK69_9GAMM</name>
<dbReference type="Gene3D" id="2.60.40.10">
    <property type="entry name" value="Immunoglobulins"/>
    <property type="match status" value="2"/>
</dbReference>
<keyword evidence="1" id="KW-0732">Signal</keyword>
<dbReference type="InterPro" id="IPR015919">
    <property type="entry name" value="Cadherin-like_sf"/>
</dbReference>
<dbReference type="OrthoDB" id="614750at2"/>
<dbReference type="Proteomes" id="UP000295707">
    <property type="component" value="Unassembled WGS sequence"/>
</dbReference>
<dbReference type="InterPro" id="IPR036439">
    <property type="entry name" value="Dockerin_dom_sf"/>
</dbReference>
<feature type="signal peptide" evidence="1">
    <location>
        <begin position="1"/>
        <end position="25"/>
    </location>
</feature>
<dbReference type="SUPFAM" id="SSF63446">
    <property type="entry name" value="Type I dockerin domain"/>
    <property type="match status" value="1"/>
</dbReference>
<dbReference type="CDD" id="cd14256">
    <property type="entry name" value="Dockerin_I"/>
    <property type="match status" value="1"/>
</dbReference>
<feature type="chain" id="PRO_5020740138" description="Dockerin domain-containing protein" evidence="1">
    <location>
        <begin position="26"/>
        <end position="646"/>
    </location>
</feature>
<evidence type="ECO:0000256" key="1">
    <source>
        <dbReference type="SAM" id="SignalP"/>
    </source>
</evidence>
<dbReference type="AlphaFoldDB" id="A0A4R1HK69"/>
<dbReference type="Gene3D" id="1.10.1330.10">
    <property type="entry name" value="Dockerin domain"/>
    <property type="match status" value="1"/>
</dbReference>
<dbReference type="InterPro" id="IPR018247">
    <property type="entry name" value="EF_Hand_1_Ca_BS"/>
</dbReference>
<dbReference type="Pfam" id="PF17963">
    <property type="entry name" value="Big_9"/>
    <property type="match status" value="1"/>
</dbReference>
<dbReference type="PROSITE" id="PS00018">
    <property type="entry name" value="EF_HAND_1"/>
    <property type="match status" value="1"/>
</dbReference>
<reference evidence="3 4" key="1">
    <citation type="submission" date="2019-03" db="EMBL/GenBank/DDBJ databases">
        <title>Genomic Encyclopedia of Type Strains, Phase IV (KMG-IV): sequencing the most valuable type-strain genomes for metagenomic binning, comparative biology and taxonomic classification.</title>
        <authorList>
            <person name="Goeker M."/>
        </authorList>
    </citation>
    <scope>NUCLEOTIDE SEQUENCE [LARGE SCALE GENOMIC DNA]</scope>
    <source>
        <strain evidence="3 4">DSM 19610</strain>
    </source>
</reference>
<keyword evidence="4" id="KW-1185">Reference proteome</keyword>
<dbReference type="GO" id="GO:0005509">
    <property type="term" value="F:calcium ion binding"/>
    <property type="evidence" value="ECO:0007669"/>
    <property type="project" value="InterPro"/>
</dbReference>
<dbReference type="GO" id="GO:0016020">
    <property type="term" value="C:membrane"/>
    <property type="evidence" value="ECO:0007669"/>
    <property type="project" value="InterPro"/>
</dbReference>
<proteinExistence type="predicted"/>
<dbReference type="GO" id="GO:0000272">
    <property type="term" value="P:polysaccharide catabolic process"/>
    <property type="evidence" value="ECO:0007669"/>
    <property type="project" value="InterPro"/>
</dbReference>
<dbReference type="InterPro" id="IPR016134">
    <property type="entry name" value="Dockerin_dom"/>
</dbReference>
<dbReference type="SUPFAM" id="SSF49313">
    <property type="entry name" value="Cadherin-like"/>
    <property type="match status" value="1"/>
</dbReference>
<organism evidence="3 4">
    <name type="scientific">Thiogranum longum</name>
    <dbReference type="NCBI Taxonomy" id="1537524"/>
    <lineage>
        <taxon>Bacteria</taxon>
        <taxon>Pseudomonadati</taxon>
        <taxon>Pseudomonadota</taxon>
        <taxon>Gammaproteobacteria</taxon>
        <taxon>Chromatiales</taxon>
        <taxon>Ectothiorhodospiraceae</taxon>
        <taxon>Thiogranum</taxon>
    </lineage>
</organism>
<dbReference type="EMBL" id="SMFX01000001">
    <property type="protein sequence ID" value="TCK17632.1"/>
    <property type="molecule type" value="Genomic_DNA"/>
</dbReference>